<keyword evidence="4" id="KW-0223">Dioxygenase</keyword>
<dbReference type="InterPro" id="IPR045054">
    <property type="entry name" value="P4HA-like"/>
</dbReference>
<evidence type="ECO:0000256" key="5">
    <source>
        <dbReference type="ARBA" id="ARBA00023002"/>
    </source>
</evidence>
<evidence type="ECO:0000256" key="6">
    <source>
        <dbReference type="ARBA" id="ARBA00023004"/>
    </source>
</evidence>
<keyword evidence="5" id="KW-0560">Oxidoreductase</keyword>
<comment type="cofactor">
    <cofactor evidence="1">
        <name>L-ascorbate</name>
        <dbReference type="ChEBI" id="CHEBI:38290"/>
    </cofactor>
</comment>
<dbReference type="PANTHER" id="PTHR10869">
    <property type="entry name" value="PROLYL 4-HYDROXYLASE ALPHA SUBUNIT"/>
    <property type="match status" value="1"/>
</dbReference>
<evidence type="ECO:0000256" key="4">
    <source>
        <dbReference type="ARBA" id="ARBA00022964"/>
    </source>
</evidence>
<sequence length="287" mass="31811">MQNESEHRRLSVEFVEWALLQAQAGANPEVMLGPLIEQGWEEGAAADALDDAMRDYLQRHAQDHGLPTSLPVPSPVRNNDTGEIVLPDRNVRVLCNMLLPRVVVFGSLLSDEECAAFIELARPRLRRSDTLNLDTGADEPNDGRTSEGVYLQRGQDALCQRVEGRIAALLDWPVENGEGLQILRYGPGAEYKPHHDYFDPARPGSAKTLARGGQRVASLVMYLNTPERGGATVFPDVHFEVSAIRGNAVFFSYDRPHPMTKTLHGGAPVHAGEKWILTKWLRSGEHH</sequence>
<keyword evidence="9" id="KW-1185">Reference proteome</keyword>
<reference evidence="8 9" key="1">
    <citation type="submission" date="2020-08" db="EMBL/GenBank/DDBJ databases">
        <title>Genome sequence of Thermomonas carbonis KCTC 42013T.</title>
        <authorList>
            <person name="Hyun D.-W."/>
            <person name="Bae J.-W."/>
        </authorList>
    </citation>
    <scope>NUCLEOTIDE SEQUENCE [LARGE SCALE GENOMIC DNA]</scope>
    <source>
        <strain evidence="8 9">KCTC 42013</strain>
    </source>
</reference>
<dbReference type="PANTHER" id="PTHR10869:SF246">
    <property type="entry name" value="TRANSMEMBRANE PROLYL 4-HYDROXYLASE"/>
    <property type="match status" value="1"/>
</dbReference>
<name>A0A7G9SQC0_9GAMM</name>
<dbReference type="Gene3D" id="2.60.120.620">
    <property type="entry name" value="q2cbj1_9rhob like domain"/>
    <property type="match status" value="1"/>
</dbReference>
<evidence type="ECO:0000256" key="3">
    <source>
        <dbReference type="ARBA" id="ARBA00022896"/>
    </source>
</evidence>
<dbReference type="PROSITE" id="PS51471">
    <property type="entry name" value="FE2OG_OXY"/>
    <property type="match status" value="1"/>
</dbReference>
<keyword evidence="2" id="KW-0479">Metal-binding</keyword>
<keyword evidence="6" id="KW-0408">Iron</keyword>
<dbReference type="InterPro" id="IPR044862">
    <property type="entry name" value="Pro_4_hyd_alph_FE2OG_OXY"/>
</dbReference>
<dbReference type="GO" id="GO:0031418">
    <property type="term" value="F:L-ascorbic acid binding"/>
    <property type="evidence" value="ECO:0007669"/>
    <property type="project" value="UniProtKB-KW"/>
</dbReference>
<dbReference type="AlphaFoldDB" id="A0A7G9SQC0"/>
<dbReference type="Proteomes" id="UP000515804">
    <property type="component" value="Chromosome"/>
</dbReference>
<evidence type="ECO:0000259" key="7">
    <source>
        <dbReference type="PROSITE" id="PS51471"/>
    </source>
</evidence>
<dbReference type="InterPro" id="IPR006620">
    <property type="entry name" value="Pro_4_hyd_alph"/>
</dbReference>
<dbReference type="InterPro" id="IPR005123">
    <property type="entry name" value="Oxoglu/Fe-dep_dioxygenase_dom"/>
</dbReference>
<keyword evidence="3" id="KW-0847">Vitamin C</keyword>
<gene>
    <name evidence="8" type="ORF">H9L16_15725</name>
</gene>
<accession>A0A7G9SQC0</accession>
<organism evidence="8 9">
    <name type="scientific">Thermomonas carbonis</name>
    <dbReference type="NCBI Taxonomy" id="1463158"/>
    <lineage>
        <taxon>Bacteria</taxon>
        <taxon>Pseudomonadati</taxon>
        <taxon>Pseudomonadota</taxon>
        <taxon>Gammaproteobacteria</taxon>
        <taxon>Lysobacterales</taxon>
        <taxon>Lysobacteraceae</taxon>
        <taxon>Thermomonas</taxon>
    </lineage>
</organism>
<dbReference type="RefSeq" id="WP_187552562.1">
    <property type="nucleotide sequence ID" value="NZ_BMZL01000001.1"/>
</dbReference>
<proteinExistence type="predicted"/>
<dbReference type="KEGG" id="tcn:H9L16_15725"/>
<dbReference type="GO" id="GO:0004656">
    <property type="term" value="F:procollagen-proline 4-dioxygenase activity"/>
    <property type="evidence" value="ECO:0007669"/>
    <property type="project" value="TreeGrafter"/>
</dbReference>
<dbReference type="GO" id="GO:0005506">
    <property type="term" value="F:iron ion binding"/>
    <property type="evidence" value="ECO:0007669"/>
    <property type="project" value="InterPro"/>
</dbReference>
<evidence type="ECO:0000256" key="2">
    <source>
        <dbReference type="ARBA" id="ARBA00022723"/>
    </source>
</evidence>
<dbReference type="EMBL" id="CP060719">
    <property type="protein sequence ID" value="QNN70045.1"/>
    <property type="molecule type" value="Genomic_DNA"/>
</dbReference>
<feature type="domain" description="Fe2OG dioxygenase" evidence="7">
    <location>
        <begin position="176"/>
        <end position="283"/>
    </location>
</feature>
<dbReference type="SMART" id="SM00702">
    <property type="entry name" value="P4Hc"/>
    <property type="match status" value="1"/>
</dbReference>
<evidence type="ECO:0000313" key="8">
    <source>
        <dbReference type="EMBL" id="QNN70045.1"/>
    </source>
</evidence>
<evidence type="ECO:0000313" key="9">
    <source>
        <dbReference type="Proteomes" id="UP000515804"/>
    </source>
</evidence>
<dbReference type="Pfam" id="PF13640">
    <property type="entry name" value="2OG-FeII_Oxy_3"/>
    <property type="match status" value="1"/>
</dbReference>
<evidence type="ECO:0000256" key="1">
    <source>
        <dbReference type="ARBA" id="ARBA00001961"/>
    </source>
</evidence>
<protein>
    <submittedName>
        <fullName evidence="8">2OG-Fe(II) oxygenase</fullName>
    </submittedName>
</protein>